<evidence type="ECO:0000256" key="1">
    <source>
        <dbReference type="SAM" id="MobiDB-lite"/>
    </source>
</evidence>
<feature type="region of interest" description="Disordered" evidence="1">
    <location>
        <begin position="278"/>
        <end position="312"/>
    </location>
</feature>
<comment type="caution">
    <text evidence="2">The sequence shown here is derived from an EMBL/GenBank/DDBJ whole genome shotgun (WGS) entry which is preliminary data.</text>
</comment>
<sequence length="410" mass="46721">MSGFEVVGVVVSAVTIVTKVVKHFGTPRNAPRQVERLSRMLSELQDERLLQAAKPPERKHISEMINRCTDLLDKEASTGQRSRAWKFFWSTDAENLLKEHNDELDRELDRLQRRVLPPASRDLDGLPSRHWSFQQRFTRGNIWFEDEDMDDLSVSFLEPHDITVQNAEGFKVYRAFTCYAFAKVEQREQFLIHARERELLGRYFAERIWERGELIAQQKVVRLWKKTISRDAQKTTLAFIGRDEKPYERPLVDFRRSPTVRDNRVELIDVVSGMKTTLECRRPPKPPKGKWGVFSSRSKNSAPSSTDKDSDAARFKADFEANHPATSTFSPLTLGRPPDKLDPDFQSVTGLSPPMPGLTPSTSHAPTLSTLSIPSASLSFLPDDVPISPTTVNAVLPALTAMEHEFFFPE</sequence>
<protein>
    <submittedName>
        <fullName evidence="2">Uncharacterized protein</fullName>
    </submittedName>
</protein>
<evidence type="ECO:0000313" key="3">
    <source>
        <dbReference type="Proteomes" id="UP001303889"/>
    </source>
</evidence>
<organism evidence="2 3">
    <name type="scientific">Staphylotrichum tortipilum</name>
    <dbReference type="NCBI Taxonomy" id="2831512"/>
    <lineage>
        <taxon>Eukaryota</taxon>
        <taxon>Fungi</taxon>
        <taxon>Dikarya</taxon>
        <taxon>Ascomycota</taxon>
        <taxon>Pezizomycotina</taxon>
        <taxon>Sordariomycetes</taxon>
        <taxon>Sordariomycetidae</taxon>
        <taxon>Sordariales</taxon>
        <taxon>Chaetomiaceae</taxon>
        <taxon>Staphylotrichum</taxon>
    </lineage>
</organism>
<feature type="compositionally biased region" description="Polar residues" evidence="1">
    <location>
        <begin position="295"/>
        <end position="305"/>
    </location>
</feature>
<dbReference type="AlphaFoldDB" id="A0AAN6MFB9"/>
<reference evidence="2" key="2">
    <citation type="submission" date="2023-05" db="EMBL/GenBank/DDBJ databases">
        <authorList>
            <consortium name="Lawrence Berkeley National Laboratory"/>
            <person name="Steindorff A."/>
            <person name="Hensen N."/>
            <person name="Bonometti L."/>
            <person name="Westerberg I."/>
            <person name="Brannstrom I.O."/>
            <person name="Guillou S."/>
            <person name="Cros-Aarteil S."/>
            <person name="Calhoun S."/>
            <person name="Haridas S."/>
            <person name="Kuo A."/>
            <person name="Mondo S."/>
            <person name="Pangilinan J."/>
            <person name="Riley R."/>
            <person name="Labutti K."/>
            <person name="Andreopoulos B."/>
            <person name="Lipzen A."/>
            <person name="Chen C."/>
            <person name="Yanf M."/>
            <person name="Daum C."/>
            <person name="Ng V."/>
            <person name="Clum A."/>
            <person name="Ohm R."/>
            <person name="Martin F."/>
            <person name="Silar P."/>
            <person name="Natvig D."/>
            <person name="Lalanne C."/>
            <person name="Gautier V."/>
            <person name="Ament-Velasquez S.L."/>
            <person name="Kruys A."/>
            <person name="Hutchinson M.I."/>
            <person name="Powell A.J."/>
            <person name="Barry K."/>
            <person name="Miller A.N."/>
            <person name="Grigoriev I.V."/>
            <person name="Debuchy R."/>
            <person name="Gladieux P."/>
            <person name="Thoren M.H."/>
            <person name="Johannesson H."/>
        </authorList>
    </citation>
    <scope>NUCLEOTIDE SEQUENCE</scope>
    <source>
        <strain evidence="2">CBS 103.79</strain>
    </source>
</reference>
<reference evidence="2" key="1">
    <citation type="journal article" date="2023" name="Mol. Phylogenet. Evol.">
        <title>Genome-scale phylogeny and comparative genomics of the fungal order Sordariales.</title>
        <authorList>
            <person name="Hensen N."/>
            <person name="Bonometti L."/>
            <person name="Westerberg I."/>
            <person name="Brannstrom I.O."/>
            <person name="Guillou S."/>
            <person name="Cros-Aarteil S."/>
            <person name="Calhoun S."/>
            <person name="Haridas S."/>
            <person name="Kuo A."/>
            <person name="Mondo S."/>
            <person name="Pangilinan J."/>
            <person name="Riley R."/>
            <person name="LaButti K."/>
            <person name="Andreopoulos B."/>
            <person name="Lipzen A."/>
            <person name="Chen C."/>
            <person name="Yan M."/>
            <person name="Daum C."/>
            <person name="Ng V."/>
            <person name="Clum A."/>
            <person name="Steindorff A."/>
            <person name="Ohm R.A."/>
            <person name="Martin F."/>
            <person name="Silar P."/>
            <person name="Natvig D.O."/>
            <person name="Lalanne C."/>
            <person name="Gautier V."/>
            <person name="Ament-Velasquez S.L."/>
            <person name="Kruys A."/>
            <person name="Hutchinson M.I."/>
            <person name="Powell A.J."/>
            <person name="Barry K."/>
            <person name="Miller A.N."/>
            <person name="Grigoriev I.V."/>
            <person name="Debuchy R."/>
            <person name="Gladieux P."/>
            <person name="Hiltunen Thoren M."/>
            <person name="Johannesson H."/>
        </authorList>
    </citation>
    <scope>NUCLEOTIDE SEQUENCE</scope>
    <source>
        <strain evidence="2">CBS 103.79</strain>
    </source>
</reference>
<dbReference type="EMBL" id="MU855823">
    <property type="protein sequence ID" value="KAK3899172.1"/>
    <property type="molecule type" value="Genomic_DNA"/>
</dbReference>
<gene>
    <name evidence="2" type="ORF">C8A05DRAFT_18355</name>
</gene>
<dbReference type="Proteomes" id="UP001303889">
    <property type="component" value="Unassembled WGS sequence"/>
</dbReference>
<accession>A0AAN6MFB9</accession>
<evidence type="ECO:0000313" key="2">
    <source>
        <dbReference type="EMBL" id="KAK3899172.1"/>
    </source>
</evidence>
<feature type="region of interest" description="Disordered" evidence="1">
    <location>
        <begin position="324"/>
        <end position="364"/>
    </location>
</feature>
<name>A0AAN6MFB9_9PEZI</name>
<keyword evidence="3" id="KW-1185">Reference proteome</keyword>
<proteinExistence type="predicted"/>